<dbReference type="InterPro" id="IPR011006">
    <property type="entry name" value="CheY-like_superfamily"/>
</dbReference>
<dbReference type="PANTHER" id="PTHR48111:SF1">
    <property type="entry name" value="TWO-COMPONENT RESPONSE REGULATOR ORR33"/>
    <property type="match status" value="1"/>
</dbReference>
<feature type="domain" description="Response regulatory" evidence="8">
    <location>
        <begin position="3"/>
        <end position="117"/>
    </location>
</feature>
<dbReference type="Pfam" id="PF00072">
    <property type="entry name" value="Response_reg"/>
    <property type="match status" value="1"/>
</dbReference>
<dbReference type="SUPFAM" id="SSF52172">
    <property type="entry name" value="CheY-like"/>
    <property type="match status" value="1"/>
</dbReference>
<comment type="caution">
    <text evidence="10">The sequence shown here is derived from an EMBL/GenBank/DDBJ whole genome shotgun (WGS) entry which is preliminary data.</text>
</comment>
<keyword evidence="2" id="KW-0902">Two-component regulatory system</keyword>
<gene>
    <name evidence="10" type="ORF">OL233_10430</name>
</gene>
<dbReference type="Pfam" id="PF00486">
    <property type="entry name" value="Trans_reg_C"/>
    <property type="match status" value="1"/>
</dbReference>
<dbReference type="PANTHER" id="PTHR48111">
    <property type="entry name" value="REGULATOR OF RPOS"/>
    <property type="match status" value="1"/>
</dbReference>
<dbReference type="PROSITE" id="PS51755">
    <property type="entry name" value="OMPR_PHOB"/>
    <property type="match status" value="1"/>
</dbReference>
<proteinExistence type="predicted"/>
<evidence type="ECO:0000313" key="11">
    <source>
        <dbReference type="Proteomes" id="UP001147148"/>
    </source>
</evidence>
<evidence type="ECO:0000256" key="3">
    <source>
        <dbReference type="ARBA" id="ARBA00023015"/>
    </source>
</evidence>
<dbReference type="InterPro" id="IPR001867">
    <property type="entry name" value="OmpR/PhoB-type_DNA-bd"/>
</dbReference>
<evidence type="ECO:0000259" key="9">
    <source>
        <dbReference type="PROSITE" id="PS51755"/>
    </source>
</evidence>
<dbReference type="PROSITE" id="PS50110">
    <property type="entry name" value="RESPONSE_REGULATORY"/>
    <property type="match status" value="1"/>
</dbReference>
<dbReference type="RefSeq" id="WP_275472248.1">
    <property type="nucleotide sequence ID" value="NZ_JAPDSH010000009.1"/>
</dbReference>
<dbReference type="Gene3D" id="3.40.50.2300">
    <property type="match status" value="1"/>
</dbReference>
<feature type="modified residue" description="4-aspartylphosphate" evidence="6">
    <location>
        <position position="52"/>
    </location>
</feature>
<evidence type="ECO:0000256" key="4">
    <source>
        <dbReference type="ARBA" id="ARBA00023125"/>
    </source>
</evidence>
<evidence type="ECO:0000256" key="7">
    <source>
        <dbReference type="PROSITE-ProRule" id="PRU01091"/>
    </source>
</evidence>
<dbReference type="CDD" id="cd00383">
    <property type="entry name" value="trans_reg_C"/>
    <property type="match status" value="1"/>
</dbReference>
<reference evidence="10" key="1">
    <citation type="submission" date="2022-10" db="EMBL/GenBank/DDBJ databases">
        <title>Vagococcus sp. isolated from poultry meat.</title>
        <authorList>
            <person name="Johansson P."/>
            <person name="Bjorkroth J."/>
        </authorList>
    </citation>
    <scope>NUCLEOTIDE SEQUENCE</scope>
    <source>
        <strain evidence="10">PNs007</strain>
    </source>
</reference>
<dbReference type="InterPro" id="IPR036388">
    <property type="entry name" value="WH-like_DNA-bd_sf"/>
</dbReference>
<dbReference type="EMBL" id="JAPDSH010000009">
    <property type="protein sequence ID" value="MDF0480696.1"/>
    <property type="molecule type" value="Genomic_DNA"/>
</dbReference>
<dbReference type="SMART" id="SM00862">
    <property type="entry name" value="Trans_reg_C"/>
    <property type="match status" value="1"/>
</dbReference>
<dbReference type="InterPro" id="IPR001789">
    <property type="entry name" value="Sig_transdc_resp-reg_receiver"/>
</dbReference>
<evidence type="ECO:0000259" key="8">
    <source>
        <dbReference type="PROSITE" id="PS50110"/>
    </source>
</evidence>
<name>A0ABT5X3W8_9ENTE</name>
<dbReference type="Gene3D" id="1.10.10.10">
    <property type="entry name" value="Winged helix-like DNA-binding domain superfamily/Winged helix DNA-binding domain"/>
    <property type="match status" value="1"/>
</dbReference>
<organism evidence="10 11">
    <name type="scientific">Vagococcus proximus</name>
    <dbReference type="NCBI Taxonomy" id="2991417"/>
    <lineage>
        <taxon>Bacteria</taxon>
        <taxon>Bacillati</taxon>
        <taxon>Bacillota</taxon>
        <taxon>Bacilli</taxon>
        <taxon>Lactobacillales</taxon>
        <taxon>Enterococcaceae</taxon>
        <taxon>Vagococcus</taxon>
    </lineage>
</organism>
<keyword evidence="1 6" id="KW-0597">Phosphoprotein</keyword>
<evidence type="ECO:0000256" key="5">
    <source>
        <dbReference type="ARBA" id="ARBA00023163"/>
    </source>
</evidence>
<dbReference type="SMART" id="SM00448">
    <property type="entry name" value="REC"/>
    <property type="match status" value="1"/>
</dbReference>
<dbReference type="CDD" id="cd17574">
    <property type="entry name" value="REC_OmpR"/>
    <property type="match status" value="1"/>
</dbReference>
<sequence>MPTILVMDDDRRINEFITIALEQEGFRVLSALDGEQGLMLIEKESVDLVVLDIMMPKIDGWEVARYLQQLELDMPVLMLSAKGQLEDKLQGFKLGIADYLQKPFLIEELVARIHAILSRYQKAMSHQQKIGDTTLDNDSSQIIVGNQRYSLPKKELSLIQYLWQHIGQVLSREQLLNRVWGLDFEGDGRTLDVHIKRLRDKLELSDLQIISVRGIGYKLEEK</sequence>
<evidence type="ECO:0000313" key="10">
    <source>
        <dbReference type="EMBL" id="MDF0480696.1"/>
    </source>
</evidence>
<evidence type="ECO:0000256" key="6">
    <source>
        <dbReference type="PROSITE-ProRule" id="PRU00169"/>
    </source>
</evidence>
<feature type="DNA-binding region" description="OmpR/PhoB-type" evidence="7">
    <location>
        <begin position="125"/>
        <end position="221"/>
    </location>
</feature>
<keyword evidence="11" id="KW-1185">Reference proteome</keyword>
<accession>A0ABT5X3W8</accession>
<keyword evidence="5" id="KW-0804">Transcription</keyword>
<feature type="domain" description="OmpR/PhoB-type" evidence="9">
    <location>
        <begin position="125"/>
        <end position="221"/>
    </location>
</feature>
<protein>
    <submittedName>
        <fullName evidence="10">Response regulator transcription factor</fullName>
    </submittedName>
</protein>
<dbReference type="Proteomes" id="UP001147148">
    <property type="component" value="Unassembled WGS sequence"/>
</dbReference>
<keyword evidence="3" id="KW-0805">Transcription regulation</keyword>
<evidence type="ECO:0000256" key="2">
    <source>
        <dbReference type="ARBA" id="ARBA00023012"/>
    </source>
</evidence>
<evidence type="ECO:0000256" key="1">
    <source>
        <dbReference type="ARBA" id="ARBA00022553"/>
    </source>
</evidence>
<dbReference type="InterPro" id="IPR039420">
    <property type="entry name" value="WalR-like"/>
</dbReference>
<keyword evidence="4 7" id="KW-0238">DNA-binding</keyword>